<accession>A0A448PCM1</accession>
<dbReference type="AlphaFoldDB" id="A0A448PCM1"/>
<keyword evidence="3" id="KW-0285">Flavoprotein</keyword>
<organism evidence="6 7">
    <name type="scientific">Trueperella bialowiezensis</name>
    <dbReference type="NCBI Taxonomy" id="312285"/>
    <lineage>
        <taxon>Bacteria</taxon>
        <taxon>Bacillati</taxon>
        <taxon>Actinomycetota</taxon>
        <taxon>Actinomycetes</taxon>
        <taxon>Actinomycetales</taxon>
        <taxon>Actinomycetaceae</taxon>
        <taxon>Trueperella</taxon>
    </lineage>
</organism>
<reference evidence="6 7" key="1">
    <citation type="submission" date="2018-12" db="EMBL/GenBank/DDBJ databases">
        <authorList>
            <consortium name="Pathogen Informatics"/>
        </authorList>
    </citation>
    <scope>NUCLEOTIDE SEQUENCE [LARGE SCALE GENOMIC DNA]</scope>
    <source>
        <strain evidence="6 7">NCTC13354</strain>
    </source>
</reference>
<keyword evidence="7" id="KW-1185">Reference proteome</keyword>
<evidence type="ECO:0000256" key="2">
    <source>
        <dbReference type="ARBA" id="ARBA00006796"/>
    </source>
</evidence>
<evidence type="ECO:0000256" key="5">
    <source>
        <dbReference type="ARBA" id="ARBA00023002"/>
    </source>
</evidence>
<protein>
    <submittedName>
        <fullName evidence="6">Electron transfer flavoprotein-ubiquinone oxidoreductase</fullName>
        <ecNumber evidence="6">1.5.5.1</ecNumber>
    </submittedName>
</protein>
<dbReference type="EMBL" id="LR134476">
    <property type="protein sequence ID" value="VEI12678.1"/>
    <property type="molecule type" value="Genomic_DNA"/>
</dbReference>
<dbReference type="SUPFAM" id="SSF54373">
    <property type="entry name" value="FAD-linked reductases, C-terminal domain"/>
    <property type="match status" value="1"/>
</dbReference>
<dbReference type="Gene3D" id="3.50.50.60">
    <property type="entry name" value="FAD/NAD(P)-binding domain"/>
    <property type="match status" value="1"/>
</dbReference>
<comment type="similarity">
    <text evidence="2">Belongs to the ETF-QO/FixC family.</text>
</comment>
<evidence type="ECO:0000256" key="1">
    <source>
        <dbReference type="ARBA" id="ARBA00001974"/>
    </source>
</evidence>
<sequence>MDYDFDVIVVGAGVAGCIAATQLSREGHEVLLVERGVEPGAKNLSGGVFYTRVLDEVFPDFVEQAPIERIITRNTLSFLNEDSAVNIDYWDRKLAEPVNAVSVLRAHLDPWLAEQAEEAGVAIIPGIKVDRLLREGTHFTGIEAAGEQMRAKVTIVAEGVNSFLAHEAGVRATPKSKHLGLGVKSVIRIGEQAVQERFNLTGNEGAAYAIVGDATLGVPGGGFLYTNKDSISIGVVLMLDKLTQSGLASSDIHDHMINHPYYAPFLEGGELLEYGCHLVAEGGEAMQEDLVHDGLVLIGDAAGFTLNTGLTVRGMDMAAGSAISAARTVHDALEAGDYSRLQLNSYVTDYQSTFVGKDMHTYRRAPEFLENDPLMFTQVGPLLADVFYRAYNHDLSPRKPLVKVALDAFKASGVKVRDLARTGIAALRAL</sequence>
<dbReference type="PANTHER" id="PTHR43624">
    <property type="entry name" value="ELECTRON TRANSFER FLAVOPROTEIN-QUINONE OXIDOREDUCTASE YDIS-RELATED"/>
    <property type="match status" value="1"/>
</dbReference>
<proteinExistence type="inferred from homology"/>
<keyword evidence="5 6" id="KW-0560">Oxidoreductase</keyword>
<dbReference type="PANTHER" id="PTHR43624:SF2">
    <property type="entry name" value="ELECTRON TRANSFER FLAVOPROTEIN-QUINONE OXIDOREDUCTASE YDIS-RELATED"/>
    <property type="match status" value="1"/>
</dbReference>
<comment type="cofactor">
    <cofactor evidence="1">
        <name>FAD</name>
        <dbReference type="ChEBI" id="CHEBI:57692"/>
    </cofactor>
</comment>
<evidence type="ECO:0000256" key="4">
    <source>
        <dbReference type="ARBA" id="ARBA00022827"/>
    </source>
</evidence>
<evidence type="ECO:0000256" key="3">
    <source>
        <dbReference type="ARBA" id="ARBA00022630"/>
    </source>
</evidence>
<dbReference type="RefSeq" id="WP_126415863.1">
    <property type="nucleotide sequence ID" value="NZ_LR134476.1"/>
</dbReference>
<dbReference type="GO" id="GO:0004174">
    <property type="term" value="F:electron-transferring-flavoprotein dehydrogenase activity"/>
    <property type="evidence" value="ECO:0007669"/>
    <property type="project" value="UniProtKB-EC"/>
</dbReference>
<dbReference type="InterPro" id="IPR036188">
    <property type="entry name" value="FAD/NAD-bd_sf"/>
</dbReference>
<gene>
    <name evidence="6" type="ORF">NCTC13354_00367</name>
</gene>
<dbReference type="InterPro" id="IPR039651">
    <property type="entry name" value="FixC-like"/>
</dbReference>
<keyword evidence="6" id="KW-0830">Ubiquinone</keyword>
<dbReference type="EC" id="1.5.5.1" evidence="6"/>
<evidence type="ECO:0000313" key="6">
    <source>
        <dbReference type="EMBL" id="VEI12678.1"/>
    </source>
</evidence>
<dbReference type="Pfam" id="PF12831">
    <property type="entry name" value="FAD_oxidored"/>
    <property type="match status" value="1"/>
</dbReference>
<name>A0A448PCM1_9ACTO</name>
<keyword evidence="4" id="KW-0274">FAD</keyword>
<dbReference type="PRINTS" id="PR00420">
    <property type="entry name" value="RNGMNOXGNASE"/>
</dbReference>
<evidence type="ECO:0000313" key="7">
    <source>
        <dbReference type="Proteomes" id="UP000269542"/>
    </source>
</evidence>
<dbReference type="Proteomes" id="UP000269542">
    <property type="component" value="Chromosome"/>
</dbReference>
<dbReference type="OrthoDB" id="833207at2"/>
<dbReference type="KEGG" id="tbw:NCTC13354_00367"/>
<dbReference type="SUPFAM" id="SSF51905">
    <property type="entry name" value="FAD/NAD(P)-binding domain"/>
    <property type="match status" value="1"/>
</dbReference>